<feature type="compositionally biased region" description="Acidic residues" evidence="1">
    <location>
        <begin position="18"/>
        <end position="30"/>
    </location>
</feature>
<dbReference type="EMBL" id="CM017631">
    <property type="protein sequence ID" value="TYH53243.1"/>
    <property type="molecule type" value="Genomic_DNA"/>
</dbReference>
<organism evidence="2 3">
    <name type="scientific">Gossypium tomentosum</name>
    <name type="common">Hawaiian cotton</name>
    <name type="synonym">Gossypium sandvicense</name>
    <dbReference type="NCBI Taxonomy" id="34277"/>
    <lineage>
        <taxon>Eukaryota</taxon>
        <taxon>Viridiplantae</taxon>
        <taxon>Streptophyta</taxon>
        <taxon>Embryophyta</taxon>
        <taxon>Tracheophyta</taxon>
        <taxon>Spermatophyta</taxon>
        <taxon>Magnoliopsida</taxon>
        <taxon>eudicotyledons</taxon>
        <taxon>Gunneridae</taxon>
        <taxon>Pentapetalae</taxon>
        <taxon>rosids</taxon>
        <taxon>malvids</taxon>
        <taxon>Malvales</taxon>
        <taxon>Malvaceae</taxon>
        <taxon>Malvoideae</taxon>
        <taxon>Gossypium</taxon>
    </lineage>
</organism>
<protein>
    <recommendedName>
        <fullName evidence="4">DUF4283 domain-containing protein</fullName>
    </recommendedName>
</protein>
<evidence type="ECO:0000256" key="1">
    <source>
        <dbReference type="SAM" id="MobiDB-lite"/>
    </source>
</evidence>
<evidence type="ECO:0000313" key="2">
    <source>
        <dbReference type="EMBL" id="TYH53243.1"/>
    </source>
</evidence>
<keyword evidence="3" id="KW-1185">Reference proteome</keyword>
<feature type="region of interest" description="Disordered" evidence="1">
    <location>
        <begin position="14"/>
        <end position="35"/>
    </location>
</feature>
<reference evidence="2 3" key="1">
    <citation type="submission" date="2019-07" db="EMBL/GenBank/DDBJ databases">
        <title>WGS assembly of Gossypium tomentosum.</title>
        <authorList>
            <person name="Chen Z.J."/>
            <person name="Sreedasyam A."/>
            <person name="Ando A."/>
            <person name="Song Q."/>
            <person name="De L."/>
            <person name="Hulse-Kemp A."/>
            <person name="Ding M."/>
            <person name="Ye W."/>
            <person name="Kirkbride R."/>
            <person name="Jenkins J."/>
            <person name="Plott C."/>
            <person name="Lovell J."/>
            <person name="Lin Y.-M."/>
            <person name="Vaughn R."/>
            <person name="Liu B."/>
            <person name="Li W."/>
            <person name="Simpson S."/>
            <person name="Scheffler B."/>
            <person name="Saski C."/>
            <person name="Grover C."/>
            <person name="Hu G."/>
            <person name="Conover J."/>
            <person name="Carlson J."/>
            <person name="Shu S."/>
            <person name="Boston L."/>
            <person name="Williams M."/>
            <person name="Peterson D."/>
            <person name="Mcgee K."/>
            <person name="Jones D."/>
            <person name="Wendel J."/>
            <person name="Stelly D."/>
            <person name="Grimwood J."/>
            <person name="Schmutz J."/>
        </authorList>
    </citation>
    <scope>NUCLEOTIDE SEQUENCE [LARGE SCALE GENOMIC DNA]</scope>
    <source>
        <strain evidence="2">7179.01</strain>
    </source>
</reference>
<name>A0A5D2JGU3_GOSTO</name>
<evidence type="ECO:0008006" key="4">
    <source>
        <dbReference type="Google" id="ProtNLM"/>
    </source>
</evidence>
<evidence type="ECO:0000313" key="3">
    <source>
        <dbReference type="Proteomes" id="UP000322667"/>
    </source>
</evidence>
<proteinExistence type="predicted"/>
<gene>
    <name evidence="2" type="ORF">ES332_D09G085600v1</name>
</gene>
<dbReference type="Proteomes" id="UP000322667">
    <property type="component" value="Chromosome D09"/>
</dbReference>
<accession>A0A5D2JGU3</accession>
<sequence>MTMKRILDNLERVAETTPMEDDNQSDEDGMDDGKRSNIEVSRVRVNCVINKIGFPNSFQVEANEFVGGIWKIWNENFLVDILDVHPQVVYMKISCR</sequence>
<dbReference type="AlphaFoldDB" id="A0A5D2JGU3"/>